<accession>A0A3E2UB56</accession>
<gene>
    <name evidence="2" type="ORF">DWZ04_14530</name>
</gene>
<feature type="transmembrane region" description="Helical" evidence="1">
    <location>
        <begin position="12"/>
        <end position="37"/>
    </location>
</feature>
<keyword evidence="1" id="KW-0812">Transmembrane</keyword>
<sequence length="68" mass="8121">KLFINDIYHLKVLNLVFAQHAIACVLCELLCLELFTVFFQHENRFRYKFFRYCSIFKVLCAAALRLTT</sequence>
<organism evidence="2 3">
    <name type="scientific">Faecalibacterium prausnitzii</name>
    <dbReference type="NCBI Taxonomy" id="853"/>
    <lineage>
        <taxon>Bacteria</taxon>
        <taxon>Bacillati</taxon>
        <taxon>Bacillota</taxon>
        <taxon>Clostridia</taxon>
        <taxon>Eubacteriales</taxon>
        <taxon>Oscillospiraceae</taxon>
        <taxon>Faecalibacterium</taxon>
    </lineage>
</organism>
<dbReference type="AlphaFoldDB" id="A0A3E2UB56"/>
<protein>
    <submittedName>
        <fullName evidence="2">Uncharacterized protein</fullName>
    </submittedName>
</protein>
<name>A0A3E2UB56_9FIRM</name>
<proteinExistence type="predicted"/>
<comment type="caution">
    <text evidence="2">The sequence shown here is derived from an EMBL/GenBank/DDBJ whole genome shotgun (WGS) entry which is preliminary data.</text>
</comment>
<evidence type="ECO:0000313" key="3">
    <source>
        <dbReference type="Proteomes" id="UP000260783"/>
    </source>
</evidence>
<feature type="non-terminal residue" evidence="2">
    <location>
        <position position="1"/>
    </location>
</feature>
<evidence type="ECO:0000313" key="2">
    <source>
        <dbReference type="EMBL" id="RGB93360.1"/>
    </source>
</evidence>
<reference evidence="2 3" key="1">
    <citation type="submission" date="2018-08" db="EMBL/GenBank/DDBJ databases">
        <title>A genome reference for cultivated species of the human gut microbiota.</title>
        <authorList>
            <person name="Zou Y."/>
            <person name="Xue W."/>
            <person name="Luo G."/>
        </authorList>
    </citation>
    <scope>NUCLEOTIDE SEQUENCE [LARGE SCALE GENOMIC DNA]</scope>
    <source>
        <strain evidence="2 3">AF29-11BH</strain>
    </source>
</reference>
<dbReference type="EMBL" id="QVEW01000022">
    <property type="protein sequence ID" value="RGB93360.1"/>
    <property type="molecule type" value="Genomic_DNA"/>
</dbReference>
<evidence type="ECO:0000256" key="1">
    <source>
        <dbReference type="SAM" id="Phobius"/>
    </source>
</evidence>
<dbReference type="Proteomes" id="UP000260783">
    <property type="component" value="Unassembled WGS sequence"/>
</dbReference>
<keyword evidence="1" id="KW-0472">Membrane</keyword>
<keyword evidence="1" id="KW-1133">Transmembrane helix</keyword>